<dbReference type="NCBIfam" id="TIGR02532">
    <property type="entry name" value="IV_pilin_GFxxxE"/>
    <property type="match status" value="1"/>
</dbReference>
<dbReference type="InterPro" id="IPR012902">
    <property type="entry name" value="N_methyl_site"/>
</dbReference>
<accession>A0A1G2CHK7</accession>
<dbReference type="Pfam" id="PF07963">
    <property type="entry name" value="N_methyl"/>
    <property type="match status" value="1"/>
</dbReference>
<keyword evidence="1" id="KW-0472">Membrane</keyword>
<keyword evidence="1" id="KW-1133">Transmembrane helix</keyword>
<evidence type="ECO:0000313" key="2">
    <source>
        <dbReference type="EMBL" id="OGZ00707.1"/>
    </source>
</evidence>
<name>A0A1G2CHK7_9BACT</name>
<sequence length="72" mass="8143">MNRKGFAMLEVIIVLVIIALLAIAVFRMNFGGTNTPREQEQGENAVQRSKDLQQKLNTQNQEQQKTIDTLAQ</sequence>
<reference evidence="2 3" key="1">
    <citation type="journal article" date="2016" name="Nat. Commun.">
        <title>Thousands of microbial genomes shed light on interconnected biogeochemical processes in an aquifer system.</title>
        <authorList>
            <person name="Anantharaman K."/>
            <person name="Brown C.T."/>
            <person name="Hug L.A."/>
            <person name="Sharon I."/>
            <person name="Castelle C.J."/>
            <person name="Probst A.J."/>
            <person name="Thomas B.C."/>
            <person name="Singh A."/>
            <person name="Wilkins M.J."/>
            <person name="Karaoz U."/>
            <person name="Brodie E.L."/>
            <person name="Williams K.H."/>
            <person name="Hubbard S.S."/>
            <person name="Banfield J.F."/>
        </authorList>
    </citation>
    <scope>NUCLEOTIDE SEQUENCE [LARGE SCALE GENOMIC DNA]</scope>
</reference>
<comment type="caution">
    <text evidence="2">The sequence shown here is derived from an EMBL/GenBank/DDBJ whole genome shotgun (WGS) entry which is preliminary data.</text>
</comment>
<feature type="transmembrane region" description="Helical" evidence="1">
    <location>
        <begin position="6"/>
        <end position="26"/>
    </location>
</feature>
<organism evidence="2 3">
    <name type="scientific">Candidatus Liptonbacteria bacterium RIFCSPLOWO2_01_FULL_56_20</name>
    <dbReference type="NCBI Taxonomy" id="1798652"/>
    <lineage>
        <taxon>Bacteria</taxon>
        <taxon>Candidatus Liptoniibacteriota</taxon>
    </lineage>
</organism>
<dbReference type="AlphaFoldDB" id="A0A1G2CHK7"/>
<dbReference type="Proteomes" id="UP000178495">
    <property type="component" value="Unassembled WGS sequence"/>
</dbReference>
<protein>
    <recommendedName>
        <fullName evidence="4">Prepilin-type N-terminal cleavage/methylation domain-containing protein</fullName>
    </recommendedName>
</protein>
<keyword evidence="1" id="KW-0812">Transmembrane</keyword>
<gene>
    <name evidence="2" type="ORF">A3A43_00750</name>
</gene>
<evidence type="ECO:0000313" key="3">
    <source>
        <dbReference type="Proteomes" id="UP000178495"/>
    </source>
</evidence>
<evidence type="ECO:0000256" key="1">
    <source>
        <dbReference type="SAM" id="Phobius"/>
    </source>
</evidence>
<proteinExistence type="predicted"/>
<evidence type="ECO:0008006" key="4">
    <source>
        <dbReference type="Google" id="ProtNLM"/>
    </source>
</evidence>
<dbReference type="EMBL" id="MHLC01000028">
    <property type="protein sequence ID" value="OGZ00707.1"/>
    <property type="molecule type" value="Genomic_DNA"/>
</dbReference>